<sequence>MSGSRQKPAPIKQSKTEGQSVAPDSVELETKVSPSQSRARNTFETILSIAGTLLSEVGFERLSTNMICKRAGLTPPALYRYFPNKYAILHELGRRLMEAQDEAVFAWIHDGGLNTQTFEETVASTLRLQKEVNEITRAFPGGAWVLRVMRVIPALKEVRLESRELVAKEVLDALRETLPDIAEDRLVTATRLTIELMFSATEMAIEAPEQEDNITQEVCFLVASYHDRLRQSP</sequence>
<keyword evidence="1" id="KW-0805">Transcription regulation</keyword>
<dbReference type="Proteomes" id="UP000024816">
    <property type="component" value="Unassembled WGS sequence"/>
</dbReference>
<dbReference type="InterPro" id="IPR050109">
    <property type="entry name" value="HTH-type_TetR-like_transc_reg"/>
</dbReference>
<evidence type="ECO:0000256" key="1">
    <source>
        <dbReference type="ARBA" id="ARBA00023015"/>
    </source>
</evidence>
<dbReference type="GO" id="GO:0003700">
    <property type="term" value="F:DNA-binding transcription factor activity"/>
    <property type="evidence" value="ECO:0007669"/>
    <property type="project" value="TreeGrafter"/>
</dbReference>
<organism evidence="7 8">
    <name type="scientific">Hyphomonas jannaschiana VP2</name>
    <dbReference type="NCBI Taxonomy" id="1280952"/>
    <lineage>
        <taxon>Bacteria</taxon>
        <taxon>Pseudomonadati</taxon>
        <taxon>Pseudomonadota</taxon>
        <taxon>Alphaproteobacteria</taxon>
        <taxon>Hyphomonadales</taxon>
        <taxon>Hyphomonadaceae</taxon>
        <taxon>Hyphomonas</taxon>
    </lineage>
</organism>
<dbReference type="Pfam" id="PF00440">
    <property type="entry name" value="TetR_N"/>
    <property type="match status" value="1"/>
</dbReference>
<reference evidence="7 8" key="1">
    <citation type="journal article" date="2014" name="Antonie Van Leeuwenhoek">
        <title>Hyphomonas beringensis sp. nov. and Hyphomonas chukchiensis sp. nov., isolated from surface seawater of the Bering Sea and Chukchi Sea.</title>
        <authorList>
            <person name="Li C."/>
            <person name="Lai Q."/>
            <person name="Li G."/>
            <person name="Dong C."/>
            <person name="Wang J."/>
            <person name="Liao Y."/>
            <person name="Shao Z."/>
        </authorList>
    </citation>
    <scope>NUCLEOTIDE SEQUENCE [LARGE SCALE GENOMIC DNA]</scope>
    <source>
        <strain evidence="7 8">VP2</strain>
    </source>
</reference>
<feature type="DNA-binding region" description="H-T-H motif" evidence="4">
    <location>
        <begin position="63"/>
        <end position="82"/>
    </location>
</feature>
<feature type="region of interest" description="Disordered" evidence="5">
    <location>
        <begin position="1"/>
        <end position="35"/>
    </location>
</feature>
<comment type="caution">
    <text evidence="7">The sequence shown here is derived from an EMBL/GenBank/DDBJ whole genome shotgun (WGS) entry which is preliminary data.</text>
</comment>
<evidence type="ECO:0000256" key="2">
    <source>
        <dbReference type="ARBA" id="ARBA00023125"/>
    </source>
</evidence>
<dbReference type="InterPro" id="IPR001647">
    <property type="entry name" value="HTH_TetR"/>
</dbReference>
<name>A0A059F9N0_9PROT</name>
<keyword evidence="3" id="KW-0804">Transcription</keyword>
<dbReference type="STRING" id="1280952.HJA_13615"/>
<dbReference type="EMBL" id="ARYJ01000009">
    <property type="protein sequence ID" value="KCZ87243.1"/>
    <property type="molecule type" value="Genomic_DNA"/>
</dbReference>
<evidence type="ECO:0000256" key="5">
    <source>
        <dbReference type="SAM" id="MobiDB-lite"/>
    </source>
</evidence>
<dbReference type="PROSITE" id="PS01081">
    <property type="entry name" value="HTH_TETR_1"/>
    <property type="match status" value="1"/>
</dbReference>
<evidence type="ECO:0000313" key="8">
    <source>
        <dbReference type="Proteomes" id="UP000024816"/>
    </source>
</evidence>
<dbReference type="PROSITE" id="PS50977">
    <property type="entry name" value="HTH_TETR_2"/>
    <property type="match status" value="1"/>
</dbReference>
<evidence type="ECO:0000256" key="4">
    <source>
        <dbReference type="PROSITE-ProRule" id="PRU00335"/>
    </source>
</evidence>
<dbReference type="GO" id="GO:0000976">
    <property type="term" value="F:transcription cis-regulatory region binding"/>
    <property type="evidence" value="ECO:0007669"/>
    <property type="project" value="TreeGrafter"/>
</dbReference>
<dbReference type="InterPro" id="IPR023772">
    <property type="entry name" value="DNA-bd_HTH_TetR-type_CS"/>
</dbReference>
<gene>
    <name evidence="7" type="ORF">HJA_13615</name>
</gene>
<proteinExistence type="predicted"/>
<dbReference type="OrthoDB" id="7465645at2"/>
<dbReference type="eggNOG" id="COG1309">
    <property type="taxonomic scope" value="Bacteria"/>
</dbReference>
<evidence type="ECO:0000259" key="6">
    <source>
        <dbReference type="PROSITE" id="PS50977"/>
    </source>
</evidence>
<evidence type="ECO:0000313" key="7">
    <source>
        <dbReference type="EMBL" id="KCZ87243.1"/>
    </source>
</evidence>
<dbReference type="Gene3D" id="1.10.357.10">
    <property type="entry name" value="Tetracycline Repressor, domain 2"/>
    <property type="match status" value="1"/>
</dbReference>
<dbReference type="SUPFAM" id="SSF46689">
    <property type="entry name" value="Homeodomain-like"/>
    <property type="match status" value="1"/>
</dbReference>
<dbReference type="PRINTS" id="PR00455">
    <property type="entry name" value="HTHTETR"/>
</dbReference>
<keyword evidence="8" id="KW-1185">Reference proteome</keyword>
<dbReference type="InterPro" id="IPR009057">
    <property type="entry name" value="Homeodomain-like_sf"/>
</dbReference>
<dbReference type="AlphaFoldDB" id="A0A059F9N0"/>
<protein>
    <submittedName>
        <fullName evidence="7">Transcriptional regulator, TetR family protein</fullName>
    </submittedName>
</protein>
<dbReference type="PATRIC" id="fig|1280952.3.peg.2725"/>
<dbReference type="PANTHER" id="PTHR30055">
    <property type="entry name" value="HTH-TYPE TRANSCRIPTIONAL REGULATOR RUTR"/>
    <property type="match status" value="1"/>
</dbReference>
<accession>A0A059F9N0</accession>
<dbReference type="PANTHER" id="PTHR30055:SF234">
    <property type="entry name" value="HTH-TYPE TRANSCRIPTIONAL REGULATOR BETI"/>
    <property type="match status" value="1"/>
</dbReference>
<keyword evidence="2 4" id="KW-0238">DNA-binding</keyword>
<feature type="domain" description="HTH tetR-type" evidence="6">
    <location>
        <begin position="40"/>
        <end position="100"/>
    </location>
</feature>
<evidence type="ECO:0000256" key="3">
    <source>
        <dbReference type="ARBA" id="ARBA00023163"/>
    </source>
</evidence>